<dbReference type="AlphaFoldDB" id="A0A8H8DIX9"/>
<keyword evidence="3" id="KW-1185">Reference proteome</keyword>
<evidence type="ECO:0000313" key="2">
    <source>
        <dbReference type="EMBL" id="KAG5459532.1"/>
    </source>
</evidence>
<dbReference type="EMBL" id="JAEFCI010006680">
    <property type="protein sequence ID" value="KAG5459532.1"/>
    <property type="molecule type" value="Genomic_DNA"/>
</dbReference>
<feature type="compositionally biased region" description="Basic and acidic residues" evidence="1">
    <location>
        <begin position="185"/>
        <end position="195"/>
    </location>
</feature>
<protein>
    <submittedName>
        <fullName evidence="2">Uncharacterized protein</fullName>
    </submittedName>
</protein>
<feature type="region of interest" description="Disordered" evidence="1">
    <location>
        <begin position="166"/>
        <end position="229"/>
    </location>
</feature>
<proteinExistence type="predicted"/>
<organism evidence="2 3">
    <name type="scientific">Olpidium bornovanus</name>
    <dbReference type="NCBI Taxonomy" id="278681"/>
    <lineage>
        <taxon>Eukaryota</taxon>
        <taxon>Fungi</taxon>
        <taxon>Fungi incertae sedis</taxon>
        <taxon>Olpidiomycota</taxon>
        <taxon>Olpidiomycotina</taxon>
        <taxon>Olpidiomycetes</taxon>
        <taxon>Olpidiales</taxon>
        <taxon>Olpidiaceae</taxon>
        <taxon>Olpidium</taxon>
    </lineage>
</organism>
<evidence type="ECO:0000256" key="1">
    <source>
        <dbReference type="SAM" id="MobiDB-lite"/>
    </source>
</evidence>
<dbReference type="Proteomes" id="UP000673691">
    <property type="component" value="Unassembled WGS sequence"/>
</dbReference>
<name>A0A8H8DIX9_9FUNG</name>
<feature type="region of interest" description="Disordered" evidence="1">
    <location>
        <begin position="1"/>
        <end position="21"/>
    </location>
</feature>
<accession>A0A8H8DIX9</accession>
<reference evidence="2 3" key="1">
    <citation type="journal article" name="Sci. Rep.">
        <title>Genome-scale phylogenetic analyses confirm Olpidium as the closest living zoosporic fungus to the non-flagellated, terrestrial fungi.</title>
        <authorList>
            <person name="Chang Y."/>
            <person name="Rochon D."/>
            <person name="Sekimoto S."/>
            <person name="Wang Y."/>
            <person name="Chovatia M."/>
            <person name="Sandor L."/>
            <person name="Salamov A."/>
            <person name="Grigoriev I.V."/>
            <person name="Stajich J.E."/>
            <person name="Spatafora J.W."/>
        </authorList>
    </citation>
    <scope>NUCLEOTIDE SEQUENCE [LARGE SCALE GENOMIC DNA]</scope>
    <source>
        <strain evidence="2">S191</strain>
    </source>
</reference>
<evidence type="ECO:0000313" key="3">
    <source>
        <dbReference type="Proteomes" id="UP000673691"/>
    </source>
</evidence>
<gene>
    <name evidence="2" type="ORF">BJ554DRAFT_54</name>
</gene>
<sequence length="292" mass="32702">MLLGTPPVSSAHKAKNSAPHHATGDAPCFFSAQGQKLRPRHRYLLTQKTLLDERVDTEPLLKLASKTLSAGLLLGKSRSCSLCGLPRICRSPSRSRPYLFLENCQPRPKQLRIPGNWVRPRPLYRSNRGVTSAPKTGECSTREAKVKEKYQMINWKEKFAWIRTSPGERPYGGSQSRGRKKQKRRVPEAPRKDFSLKGSRSSQWPVARARRIDPEEPFGENTPESSWLSSSSVGKSLTAWAAKRTFSRTKNRRPLRLANNFQVGGCGAVHSTRLAAKYPLTYCCLGRECGVG</sequence>
<comment type="caution">
    <text evidence="2">The sequence shown here is derived from an EMBL/GenBank/DDBJ whole genome shotgun (WGS) entry which is preliminary data.</text>
</comment>